<feature type="region of interest" description="Disordered" evidence="1">
    <location>
        <begin position="670"/>
        <end position="691"/>
    </location>
</feature>
<gene>
    <name evidence="2" type="ORF">BSTOLATCC_MIC16651</name>
</gene>
<evidence type="ECO:0000313" key="2">
    <source>
        <dbReference type="EMBL" id="CAG9316542.1"/>
    </source>
</evidence>
<name>A0AAU9ITV3_9CILI</name>
<protein>
    <submittedName>
        <fullName evidence="2">Uncharacterized protein</fullName>
    </submittedName>
</protein>
<dbReference type="InterPro" id="IPR011989">
    <property type="entry name" value="ARM-like"/>
</dbReference>
<dbReference type="SUPFAM" id="SSF48371">
    <property type="entry name" value="ARM repeat"/>
    <property type="match status" value="1"/>
</dbReference>
<keyword evidence="3" id="KW-1185">Reference proteome</keyword>
<dbReference type="PANTHER" id="PTHR46069">
    <property type="entry name" value="TUBULIN TYROSINE LIGASE"/>
    <property type="match status" value="1"/>
</dbReference>
<dbReference type="EMBL" id="CAJZBQ010000016">
    <property type="protein sequence ID" value="CAG9316542.1"/>
    <property type="molecule type" value="Genomic_DNA"/>
</dbReference>
<feature type="region of interest" description="Disordered" evidence="1">
    <location>
        <begin position="786"/>
        <end position="806"/>
    </location>
</feature>
<proteinExistence type="predicted"/>
<feature type="compositionally biased region" description="Basic and acidic residues" evidence="1">
    <location>
        <begin position="829"/>
        <end position="881"/>
    </location>
</feature>
<accession>A0AAU9ITV3</accession>
<sequence length="1040" mass="122480">MQKYWIFQGNNSRLLIRPLLEKRGNWTEASEQEGTEFRVQFLWKPTVLSVRAYNQLDELFNKGFGTMLHNHLENNRIITTKPGLVRSLRQFYQTNELSIHSGYQTHDTIATSFIITAHCEDVEYQNFLARYEEIQNGFSNKERTPAKHCSKNMWLIKPAALNQGKGIEVCRNLKEIKNILRSKEMHSVWLIQKYIERPLLFKGRKFDIRMWAIATGKNEFFYYRHGYLRTSSSEYDTEGKDNFIHLTNNCLQKFGENYGVHEKGNTLSFEAFQEYLDQEFGNFGINFWSHILPRIKDLMIDAFLSGKKYMKKGKRKLIFELLGFDFLIDEDFRVWLIEVNTNPYLGIPNEYIERLLPNMLDDLLAITVDPYFPPKNPRTRTENDYELLYCEVASVFSPDGAMKNFRQPYNTPIYPIPELAQVPMCRMNHPNKEEELLSPAIQEPAAYKPVARDTLFTVKEILDSSSVLDVSDFCNICSRVISQLNNWELMSEEQISTSIQALCKITTSPIGASALVLYEHIPSLLDLCTSENTPVNLQMGALEALATGCQEIKFRKEFVKQGISEFLINDVLSQNANENIVQLAMKAIFVISSNPAKNVYIPGETREYAWIRNKIISDGLLICLYKLSKEIKDEAQKEEIIKHINTEFELKDWDFQLMVLDKIMQAEQSNSTSWTSPRSLSLPPRTRDPFKASTESINTKEIEAKFPNCLLDAKFLLNIREEIRSLCTERREEIKSKLEREKQKKMEENEEKERLREQEDREYEEKKLRAEEYAIRRYEEIRRQKALENKKKLNEKSQEEKFDEQKIAEIIEKKKKNEEAKRLQKIKLKKMEESLKRQESEKKQEQEEKRKKALEGWLKNKEEKEAHKRAIEKQKREEEEARRAVEIQAKKEELIKKLEEKKEKAKKMKEENKEKEKKSKIEGGILTIEDTRVESIPNEIMKNTSTRHLQVNSNVTPNVREFRTKKRRLFEKKKKKIVSIPDKFLYEVYGVNPKNSQRIHLRSQSKNDISREKRIEEWIADQNRSRVQELAEYQSQANNL</sequence>
<reference evidence="2" key="1">
    <citation type="submission" date="2021-09" db="EMBL/GenBank/DDBJ databases">
        <authorList>
            <consortium name="AG Swart"/>
            <person name="Singh M."/>
            <person name="Singh A."/>
            <person name="Seah K."/>
            <person name="Emmerich C."/>
        </authorList>
    </citation>
    <scope>NUCLEOTIDE SEQUENCE</scope>
    <source>
        <strain evidence="2">ATCC30299</strain>
    </source>
</reference>
<feature type="region of interest" description="Disordered" evidence="1">
    <location>
        <begin position="739"/>
        <end position="761"/>
    </location>
</feature>
<dbReference type="AlphaFoldDB" id="A0AAU9ITV3"/>
<feature type="compositionally biased region" description="Polar residues" evidence="1">
    <location>
        <begin position="670"/>
        <end position="679"/>
    </location>
</feature>
<feature type="region of interest" description="Disordered" evidence="1">
    <location>
        <begin position="818"/>
        <end position="881"/>
    </location>
</feature>
<comment type="caution">
    <text evidence="2">The sequence shown here is derived from an EMBL/GenBank/DDBJ whole genome shotgun (WGS) entry which is preliminary data.</text>
</comment>
<dbReference type="Gene3D" id="1.25.10.10">
    <property type="entry name" value="Leucine-rich Repeat Variant"/>
    <property type="match status" value="1"/>
</dbReference>
<evidence type="ECO:0000313" key="3">
    <source>
        <dbReference type="Proteomes" id="UP001162131"/>
    </source>
</evidence>
<dbReference type="PANTHER" id="PTHR46069:SF1">
    <property type="entry name" value="CHROMOSOME UNDETERMINED SCAFFOLD_125, WHOLE GENOME SHOTGUN SEQUENCE"/>
    <property type="match status" value="1"/>
</dbReference>
<evidence type="ECO:0000256" key="1">
    <source>
        <dbReference type="SAM" id="MobiDB-lite"/>
    </source>
</evidence>
<dbReference type="InterPro" id="IPR016024">
    <property type="entry name" value="ARM-type_fold"/>
</dbReference>
<dbReference type="SUPFAM" id="SSF56059">
    <property type="entry name" value="Glutathione synthetase ATP-binding domain-like"/>
    <property type="match status" value="1"/>
</dbReference>
<dbReference type="Gene3D" id="3.30.470.20">
    <property type="entry name" value="ATP-grasp fold, B domain"/>
    <property type="match status" value="1"/>
</dbReference>
<dbReference type="PROSITE" id="PS51221">
    <property type="entry name" value="TTL"/>
    <property type="match status" value="1"/>
</dbReference>
<organism evidence="2 3">
    <name type="scientific">Blepharisma stoltei</name>
    <dbReference type="NCBI Taxonomy" id="1481888"/>
    <lineage>
        <taxon>Eukaryota</taxon>
        <taxon>Sar</taxon>
        <taxon>Alveolata</taxon>
        <taxon>Ciliophora</taxon>
        <taxon>Postciliodesmatophora</taxon>
        <taxon>Heterotrichea</taxon>
        <taxon>Heterotrichida</taxon>
        <taxon>Blepharismidae</taxon>
        <taxon>Blepharisma</taxon>
    </lineage>
</organism>
<dbReference type="Proteomes" id="UP001162131">
    <property type="component" value="Unassembled WGS sequence"/>
</dbReference>
<dbReference type="Pfam" id="PF03133">
    <property type="entry name" value="TTL"/>
    <property type="match status" value="1"/>
</dbReference>
<dbReference type="InterPro" id="IPR004344">
    <property type="entry name" value="TTL/TTLL_fam"/>
</dbReference>